<keyword evidence="1" id="KW-0472">Membrane</keyword>
<dbReference type="Proteomes" id="UP000238479">
    <property type="component" value="Chromosome 5"/>
</dbReference>
<feature type="transmembrane region" description="Helical" evidence="1">
    <location>
        <begin position="71"/>
        <end position="100"/>
    </location>
</feature>
<keyword evidence="1" id="KW-0812">Transmembrane</keyword>
<organism evidence="2 3">
    <name type="scientific">Rosa chinensis</name>
    <name type="common">China rose</name>
    <dbReference type="NCBI Taxonomy" id="74649"/>
    <lineage>
        <taxon>Eukaryota</taxon>
        <taxon>Viridiplantae</taxon>
        <taxon>Streptophyta</taxon>
        <taxon>Embryophyta</taxon>
        <taxon>Tracheophyta</taxon>
        <taxon>Spermatophyta</taxon>
        <taxon>Magnoliopsida</taxon>
        <taxon>eudicotyledons</taxon>
        <taxon>Gunneridae</taxon>
        <taxon>Pentapetalae</taxon>
        <taxon>rosids</taxon>
        <taxon>fabids</taxon>
        <taxon>Rosales</taxon>
        <taxon>Rosaceae</taxon>
        <taxon>Rosoideae</taxon>
        <taxon>Rosoideae incertae sedis</taxon>
        <taxon>Rosa</taxon>
    </lineage>
</organism>
<gene>
    <name evidence="2" type="ORF">RchiOBHm_Chr5g0048961</name>
</gene>
<reference evidence="2 3" key="1">
    <citation type="journal article" date="2018" name="Nat. Genet.">
        <title>The Rosa genome provides new insights in the design of modern roses.</title>
        <authorList>
            <person name="Bendahmane M."/>
        </authorList>
    </citation>
    <scope>NUCLEOTIDE SEQUENCE [LARGE SCALE GENOMIC DNA]</scope>
    <source>
        <strain evidence="3">cv. Old Blush</strain>
    </source>
</reference>
<name>A0A2P6QEQ1_ROSCH</name>
<accession>A0A2P6QEQ1</accession>
<keyword evidence="3" id="KW-1185">Reference proteome</keyword>
<dbReference type="EMBL" id="PDCK01000043">
    <property type="protein sequence ID" value="PRQ32664.1"/>
    <property type="molecule type" value="Genomic_DNA"/>
</dbReference>
<dbReference type="AlphaFoldDB" id="A0A2P6QEQ1"/>
<keyword evidence="2" id="KW-0808">Transferase</keyword>
<sequence>MGISLSGEEGNTCSPLLCLPPGILDIAHRNKDYWFMDFLGLLWYLSFLIFKRRRFYTYFQLEFRILKLLLFLGYMSIMSVLFVFCDLTISDLFAAMLAFFPTGWAPLQIGQVCSVMFRSQGFSESINEFGRAYDYITGVIIFMPIAICHGSYLYQNAKHACSLTKHQVEAYKGSMVLAGR</sequence>
<dbReference type="GO" id="GO:0005886">
    <property type="term" value="C:plasma membrane"/>
    <property type="evidence" value="ECO:0007669"/>
    <property type="project" value="TreeGrafter"/>
</dbReference>
<comment type="caution">
    <text evidence="2">The sequence shown here is derived from an EMBL/GenBank/DDBJ whole genome shotgun (WGS) entry which is preliminary data.</text>
</comment>
<dbReference type="PANTHER" id="PTHR12741:SF16">
    <property type="entry name" value="CALLOSE SYNTHASE 7"/>
    <property type="match status" value="1"/>
</dbReference>
<dbReference type="PANTHER" id="PTHR12741">
    <property type="entry name" value="LYST-INTERACTING PROTEIN LIP5 DOPAMINE RESPONSIVE PROTEIN DRG-1"/>
    <property type="match status" value="1"/>
</dbReference>
<dbReference type="STRING" id="74649.A0A2P6QEQ1"/>
<feature type="transmembrane region" description="Helical" evidence="1">
    <location>
        <begin position="33"/>
        <end position="50"/>
    </location>
</feature>
<proteinExistence type="predicted"/>
<feature type="transmembrane region" description="Helical" evidence="1">
    <location>
        <begin position="135"/>
        <end position="154"/>
    </location>
</feature>
<protein>
    <submittedName>
        <fullName evidence="2">Putative 1,3-beta-glucan synthase</fullName>
        <ecNumber evidence="2">2.4.1.34</ecNumber>
    </submittedName>
</protein>
<keyword evidence="1" id="KW-1133">Transmembrane helix</keyword>
<evidence type="ECO:0000313" key="3">
    <source>
        <dbReference type="Proteomes" id="UP000238479"/>
    </source>
</evidence>
<dbReference type="GO" id="GO:0003843">
    <property type="term" value="F:1,3-beta-D-glucan synthase activity"/>
    <property type="evidence" value="ECO:0007669"/>
    <property type="project" value="UniProtKB-EC"/>
</dbReference>
<keyword evidence="2" id="KW-0328">Glycosyltransferase</keyword>
<evidence type="ECO:0000256" key="1">
    <source>
        <dbReference type="SAM" id="Phobius"/>
    </source>
</evidence>
<evidence type="ECO:0000313" key="2">
    <source>
        <dbReference type="EMBL" id="PRQ32664.1"/>
    </source>
</evidence>
<dbReference type="Gramene" id="PRQ32664">
    <property type="protein sequence ID" value="PRQ32664"/>
    <property type="gene ID" value="RchiOBHm_Chr5g0048961"/>
</dbReference>
<dbReference type="EC" id="2.4.1.34" evidence="2"/>